<keyword evidence="5" id="KW-0808">Transferase</keyword>
<evidence type="ECO:0000256" key="10">
    <source>
        <dbReference type="SAM" id="Phobius"/>
    </source>
</evidence>
<evidence type="ECO:0000256" key="2">
    <source>
        <dbReference type="ARBA" id="ARBA00004370"/>
    </source>
</evidence>
<dbReference type="PROSITE" id="PS50109">
    <property type="entry name" value="HIS_KIN"/>
    <property type="match status" value="1"/>
</dbReference>
<evidence type="ECO:0000256" key="4">
    <source>
        <dbReference type="ARBA" id="ARBA00022553"/>
    </source>
</evidence>
<dbReference type="KEGG" id="sdf:ACG33_02035"/>
<dbReference type="InterPro" id="IPR036890">
    <property type="entry name" value="HATPase_C_sf"/>
</dbReference>
<comment type="subcellular location">
    <subcellularLocation>
        <location evidence="2">Membrane</location>
    </subcellularLocation>
</comment>
<keyword evidence="8 10" id="KW-1133">Transmembrane helix</keyword>
<evidence type="ECO:0000313" key="13">
    <source>
        <dbReference type="Proteomes" id="UP000070250"/>
    </source>
</evidence>
<organism evidence="12 13">
    <name type="scientific">Steroidobacter denitrificans</name>
    <dbReference type="NCBI Taxonomy" id="465721"/>
    <lineage>
        <taxon>Bacteria</taxon>
        <taxon>Pseudomonadati</taxon>
        <taxon>Pseudomonadota</taxon>
        <taxon>Gammaproteobacteria</taxon>
        <taxon>Steroidobacterales</taxon>
        <taxon>Steroidobacteraceae</taxon>
        <taxon>Steroidobacter</taxon>
    </lineage>
</organism>
<keyword evidence="6 10" id="KW-0812">Transmembrane</keyword>
<keyword evidence="4" id="KW-0597">Phosphoprotein</keyword>
<dbReference type="GO" id="GO:0000160">
    <property type="term" value="P:phosphorelay signal transduction system"/>
    <property type="evidence" value="ECO:0007669"/>
    <property type="project" value="TreeGrafter"/>
</dbReference>
<gene>
    <name evidence="12" type="ORF">ACG33_02035</name>
</gene>
<evidence type="ECO:0000256" key="5">
    <source>
        <dbReference type="ARBA" id="ARBA00022679"/>
    </source>
</evidence>
<evidence type="ECO:0000256" key="8">
    <source>
        <dbReference type="ARBA" id="ARBA00022989"/>
    </source>
</evidence>
<dbReference type="PANTHER" id="PTHR45436">
    <property type="entry name" value="SENSOR HISTIDINE KINASE YKOH"/>
    <property type="match status" value="1"/>
</dbReference>
<keyword evidence="13" id="KW-1185">Reference proteome</keyword>
<evidence type="ECO:0000259" key="11">
    <source>
        <dbReference type="PROSITE" id="PS50109"/>
    </source>
</evidence>
<dbReference type="InterPro" id="IPR005467">
    <property type="entry name" value="His_kinase_dom"/>
</dbReference>
<dbReference type="GO" id="GO:0004673">
    <property type="term" value="F:protein histidine kinase activity"/>
    <property type="evidence" value="ECO:0007669"/>
    <property type="project" value="UniProtKB-EC"/>
</dbReference>
<reference evidence="12 13" key="1">
    <citation type="submission" date="2015-06" db="EMBL/GenBank/DDBJ databases">
        <title>A Comprehensive Approach to Explore the Metabolic and Phylogenetic Diversity of Bacterial Steroid Degradation in the Environment: Testosterone as an Example.</title>
        <authorList>
            <person name="Yang F.-C."/>
            <person name="Chen Y.-L."/>
            <person name="Yu C.-P."/>
            <person name="Tang S.-L."/>
            <person name="Wang P.-H."/>
            <person name="Ismail W."/>
            <person name="Wang C.-H."/>
            <person name="Yang C.-Y."/>
            <person name="Chiang Y.-R."/>
        </authorList>
    </citation>
    <scope>NUCLEOTIDE SEQUENCE [LARGE SCALE GENOMIC DNA]</scope>
    <source>
        <strain evidence="12 13">DSM 18526</strain>
    </source>
</reference>
<sequence>MPRSLRLRLLLGAAIAFFLALAAAWVAMTLLFERHIERRIEADLQREGLQLAAGMKIAADGTLQLSRQPADARFFEPASGLYWQVTGPRSTLRSRSLWDQELPASATAEGGAWSTRIVEGPFEPRLLLVERRIRPDRHGETVLLQLGHEEKTLQTARAEFGAELAVFLALLWTILAAASWVQVELGLRPLLSIRREVEALQRNPHARLDASSVLEIEPLTRAINDLADARAHDLARARRRAADLAHGLKTPLAALSAQSRRAREAGAAEAADGLDRAIAAATAAVESELARSRASAIQGAPPRNCPALPAIEAIIGVLERTEFGAKLIFETDVSEAAHVPVAEEDFMELMGALLENAARFARRRVRIAGCCHDTALEALIIEDDGPGIESEHLSKVLMRGGRLDEVGGGHGLGLAIAHDLAEATRGTMSLSRSELGGLKITIVWPHVQADA</sequence>
<evidence type="ECO:0000256" key="6">
    <source>
        <dbReference type="ARBA" id="ARBA00022692"/>
    </source>
</evidence>
<protein>
    <recommendedName>
        <fullName evidence="3">histidine kinase</fullName>
        <ecNumber evidence="3">2.7.13.3</ecNumber>
    </recommendedName>
</protein>
<dbReference type="InterPro" id="IPR050428">
    <property type="entry name" value="TCS_sensor_his_kinase"/>
</dbReference>
<dbReference type="EMBL" id="CP011971">
    <property type="protein sequence ID" value="AMN45908.1"/>
    <property type="molecule type" value="Genomic_DNA"/>
</dbReference>
<proteinExistence type="predicted"/>
<dbReference type="PRINTS" id="PR00344">
    <property type="entry name" value="BCTRLSENSOR"/>
</dbReference>
<dbReference type="SUPFAM" id="SSF55874">
    <property type="entry name" value="ATPase domain of HSP90 chaperone/DNA topoisomerase II/histidine kinase"/>
    <property type="match status" value="1"/>
</dbReference>
<dbReference type="Gene3D" id="3.30.565.10">
    <property type="entry name" value="Histidine kinase-like ATPase, C-terminal domain"/>
    <property type="match status" value="1"/>
</dbReference>
<evidence type="ECO:0000313" key="12">
    <source>
        <dbReference type="EMBL" id="AMN45908.1"/>
    </source>
</evidence>
<dbReference type="SMART" id="SM00387">
    <property type="entry name" value="HATPase_c"/>
    <property type="match status" value="1"/>
</dbReference>
<keyword evidence="9 10" id="KW-0472">Membrane</keyword>
<feature type="domain" description="Histidine kinase" evidence="11">
    <location>
        <begin position="243"/>
        <end position="448"/>
    </location>
</feature>
<evidence type="ECO:0000256" key="9">
    <source>
        <dbReference type="ARBA" id="ARBA00023136"/>
    </source>
</evidence>
<dbReference type="InterPro" id="IPR004358">
    <property type="entry name" value="Sig_transdc_His_kin-like_C"/>
</dbReference>
<dbReference type="STRING" id="465721.ACG33_02035"/>
<comment type="catalytic activity">
    <reaction evidence="1">
        <text>ATP + protein L-histidine = ADP + protein N-phospho-L-histidine.</text>
        <dbReference type="EC" id="2.7.13.3"/>
    </reaction>
</comment>
<dbReference type="GO" id="GO:0005886">
    <property type="term" value="C:plasma membrane"/>
    <property type="evidence" value="ECO:0007669"/>
    <property type="project" value="TreeGrafter"/>
</dbReference>
<dbReference type="Pfam" id="PF02518">
    <property type="entry name" value="HATPase_c"/>
    <property type="match status" value="1"/>
</dbReference>
<name>A0A127F8H7_STEDE</name>
<evidence type="ECO:0000256" key="1">
    <source>
        <dbReference type="ARBA" id="ARBA00000085"/>
    </source>
</evidence>
<evidence type="ECO:0000256" key="7">
    <source>
        <dbReference type="ARBA" id="ARBA00022777"/>
    </source>
</evidence>
<dbReference type="Proteomes" id="UP000070250">
    <property type="component" value="Chromosome"/>
</dbReference>
<keyword evidence="7 12" id="KW-0418">Kinase</keyword>
<dbReference type="PANTHER" id="PTHR45436:SF5">
    <property type="entry name" value="SENSOR HISTIDINE KINASE TRCS"/>
    <property type="match status" value="1"/>
</dbReference>
<dbReference type="EC" id="2.7.13.3" evidence="3"/>
<dbReference type="InterPro" id="IPR003594">
    <property type="entry name" value="HATPase_dom"/>
</dbReference>
<dbReference type="AlphaFoldDB" id="A0A127F8H7"/>
<feature type="transmembrane region" description="Helical" evidence="10">
    <location>
        <begin position="164"/>
        <end position="185"/>
    </location>
</feature>
<accession>A0A127F8H7</accession>
<evidence type="ECO:0000256" key="3">
    <source>
        <dbReference type="ARBA" id="ARBA00012438"/>
    </source>
</evidence>